<dbReference type="InterPro" id="IPR017871">
    <property type="entry name" value="ABC_transporter-like_CS"/>
</dbReference>
<dbReference type="PANTHER" id="PTHR43394">
    <property type="entry name" value="ATP-DEPENDENT PERMEASE MDL1, MITOCHONDRIAL"/>
    <property type="match status" value="1"/>
</dbReference>
<evidence type="ECO:0000259" key="11">
    <source>
        <dbReference type="PROSITE" id="PS50929"/>
    </source>
</evidence>
<feature type="transmembrane region" description="Helical" evidence="9">
    <location>
        <begin position="241"/>
        <end position="263"/>
    </location>
</feature>
<keyword evidence="13" id="KW-1185">Reference proteome</keyword>
<dbReference type="InterPro" id="IPR003439">
    <property type="entry name" value="ABC_transporter-like_ATP-bd"/>
</dbReference>
<dbReference type="AlphaFoldDB" id="A0A1U7JHL4"/>
<dbReference type="NCBIfam" id="TIGR02204">
    <property type="entry name" value="MsbA_rel"/>
    <property type="match status" value="1"/>
</dbReference>
<dbReference type="SMART" id="SM00382">
    <property type="entry name" value="AAA"/>
    <property type="match status" value="1"/>
</dbReference>
<feature type="transmembrane region" description="Helical" evidence="9">
    <location>
        <begin position="18"/>
        <end position="39"/>
    </location>
</feature>
<dbReference type="PROSITE" id="PS00211">
    <property type="entry name" value="ABC_TRANSPORTER_1"/>
    <property type="match status" value="1"/>
</dbReference>
<evidence type="ECO:0000256" key="6">
    <source>
        <dbReference type="ARBA" id="ARBA00022989"/>
    </source>
</evidence>
<dbReference type="PROSITE" id="PS50929">
    <property type="entry name" value="ABC_TM1F"/>
    <property type="match status" value="1"/>
</dbReference>
<keyword evidence="4" id="KW-0547">Nucleotide-binding</keyword>
<dbReference type="Gene3D" id="3.40.50.300">
    <property type="entry name" value="P-loop containing nucleotide triphosphate hydrolases"/>
    <property type="match status" value="1"/>
</dbReference>
<organism evidence="12 13">
    <name type="scientific">Pseudovibrio exalbescens</name>
    <dbReference type="NCBI Taxonomy" id="197461"/>
    <lineage>
        <taxon>Bacteria</taxon>
        <taxon>Pseudomonadati</taxon>
        <taxon>Pseudomonadota</taxon>
        <taxon>Alphaproteobacteria</taxon>
        <taxon>Hyphomicrobiales</taxon>
        <taxon>Stappiaceae</taxon>
        <taxon>Pseudovibrio</taxon>
    </lineage>
</organism>
<dbReference type="InterPro" id="IPR039421">
    <property type="entry name" value="Type_1_exporter"/>
</dbReference>
<dbReference type="Gene3D" id="1.20.1560.10">
    <property type="entry name" value="ABC transporter type 1, transmembrane domain"/>
    <property type="match status" value="1"/>
</dbReference>
<comment type="function">
    <text evidence="8">Part of an ABC transporter complex. Transmembrane domains (TMD) form a pore in the inner membrane and the ATP-binding domain (NBD) is responsible for energy generation.</text>
</comment>
<gene>
    <name evidence="12" type="ORF">A3843_10725</name>
</gene>
<evidence type="ECO:0000259" key="10">
    <source>
        <dbReference type="PROSITE" id="PS50893"/>
    </source>
</evidence>
<protein>
    <submittedName>
        <fullName evidence="12">ABC transporter</fullName>
    </submittedName>
</protein>
<dbReference type="SUPFAM" id="SSF52540">
    <property type="entry name" value="P-loop containing nucleoside triphosphate hydrolases"/>
    <property type="match status" value="1"/>
</dbReference>
<keyword evidence="3 9" id="KW-0812">Transmembrane</keyword>
<dbReference type="InterPro" id="IPR011527">
    <property type="entry name" value="ABC1_TM_dom"/>
</dbReference>
<dbReference type="InterPro" id="IPR027417">
    <property type="entry name" value="P-loop_NTPase"/>
</dbReference>
<sequence>MKPLAALFPYLLAHKAKVIAATIALVTAAAVTLVLPVTLRYMIDYGFTKDNPGLIADSFLAILIVVAVLAVASSLRYYLVMWIGERVVTDLRANAFSHLANLSASFFDQNKSGELISRLTADTTLIKSAFGASASIALRHMLMFVGATIMMVISSPRLSVVVIIAIPIIILPLIAFGRSVRTRTRTAQDTLAQAIAYATEALGAVRTLQAFTNEAAASERFRGETEQAFQASLHATKARSILIGTIILIIASSIVGVLWIGAMDVVSGRMTGGELTQFLIYAIIAAGAMSELSQVWGELSQAAGAAERLSELLRVDREIKAPHTPLVLPSPVQGALSFEKVSFSYPTARQAGVLHDVSFEISPGETVAIVGPSGAGKSTIFQLITRFYDPQTGTIRLDGINISQTDPKALRSHIAVVPQDTAIFATTVAQNISFANPSATRDQIHQAARLALADEFIQSMADGYDTTIGERGVTLSGGQRQRIAIARAILKDAPVLLLDEATSALDAESEKIVQAALDQLMEGRTTLVIAHRLATVLKADRILVMDQGNIVEHGTHDSLVAKGGLYAKLARMQFDTGAQALPG</sequence>
<dbReference type="InterPro" id="IPR011918">
    <property type="entry name" value="ABC_MsbA_ATP-bd"/>
</dbReference>
<keyword evidence="5" id="KW-0067">ATP-binding</keyword>
<dbReference type="Pfam" id="PF00005">
    <property type="entry name" value="ABC_tran"/>
    <property type="match status" value="1"/>
</dbReference>
<keyword evidence="7 9" id="KW-0472">Membrane</keyword>
<dbReference type="EMBL" id="LVVZ01000015">
    <property type="protein sequence ID" value="OKL44141.1"/>
    <property type="molecule type" value="Genomic_DNA"/>
</dbReference>
<evidence type="ECO:0000256" key="9">
    <source>
        <dbReference type="SAM" id="Phobius"/>
    </source>
</evidence>
<evidence type="ECO:0000256" key="7">
    <source>
        <dbReference type="ARBA" id="ARBA00023136"/>
    </source>
</evidence>
<dbReference type="GO" id="GO:0005524">
    <property type="term" value="F:ATP binding"/>
    <property type="evidence" value="ECO:0007669"/>
    <property type="project" value="UniProtKB-KW"/>
</dbReference>
<dbReference type="GO" id="GO:0005886">
    <property type="term" value="C:plasma membrane"/>
    <property type="evidence" value="ECO:0007669"/>
    <property type="project" value="UniProtKB-SubCell"/>
</dbReference>
<dbReference type="InterPro" id="IPR036640">
    <property type="entry name" value="ABC1_TM_sf"/>
</dbReference>
<feature type="domain" description="ABC transmembrane type-1" evidence="11">
    <location>
        <begin position="19"/>
        <end position="301"/>
    </location>
</feature>
<evidence type="ECO:0000256" key="4">
    <source>
        <dbReference type="ARBA" id="ARBA00022741"/>
    </source>
</evidence>
<dbReference type="STRING" id="197461.A3843_10725"/>
<evidence type="ECO:0000313" key="12">
    <source>
        <dbReference type="EMBL" id="OKL44141.1"/>
    </source>
</evidence>
<comment type="caution">
    <text evidence="12">The sequence shown here is derived from an EMBL/GenBank/DDBJ whole genome shotgun (WGS) entry which is preliminary data.</text>
</comment>
<evidence type="ECO:0000256" key="5">
    <source>
        <dbReference type="ARBA" id="ARBA00022840"/>
    </source>
</evidence>
<dbReference type="Pfam" id="PF00664">
    <property type="entry name" value="ABC_membrane"/>
    <property type="match status" value="1"/>
</dbReference>
<evidence type="ECO:0000256" key="1">
    <source>
        <dbReference type="ARBA" id="ARBA00004651"/>
    </source>
</evidence>
<comment type="subcellular location">
    <subcellularLocation>
        <location evidence="1">Cell membrane</location>
        <topology evidence="1">Multi-pass membrane protein</topology>
    </subcellularLocation>
</comment>
<feature type="transmembrane region" description="Helical" evidence="9">
    <location>
        <begin position="136"/>
        <end position="153"/>
    </location>
</feature>
<dbReference type="CDD" id="cd18575">
    <property type="entry name" value="ABC_6TM_bac_exporter_ABCB8_10_like"/>
    <property type="match status" value="1"/>
</dbReference>
<dbReference type="PANTHER" id="PTHR43394:SF1">
    <property type="entry name" value="ATP-BINDING CASSETTE SUB-FAMILY B MEMBER 10, MITOCHONDRIAL"/>
    <property type="match status" value="1"/>
</dbReference>
<evidence type="ECO:0000313" key="13">
    <source>
        <dbReference type="Proteomes" id="UP000185783"/>
    </source>
</evidence>
<dbReference type="GO" id="GO:0090374">
    <property type="term" value="P:oligopeptide export from mitochondrion"/>
    <property type="evidence" value="ECO:0007669"/>
    <property type="project" value="TreeGrafter"/>
</dbReference>
<dbReference type="GO" id="GO:0015421">
    <property type="term" value="F:ABC-type oligopeptide transporter activity"/>
    <property type="evidence" value="ECO:0007669"/>
    <property type="project" value="TreeGrafter"/>
</dbReference>
<keyword evidence="6 9" id="KW-1133">Transmembrane helix</keyword>
<comment type="similarity">
    <text evidence="2">Belongs to the ABC transporter superfamily.</text>
</comment>
<dbReference type="FunFam" id="3.40.50.300:FF:000218">
    <property type="entry name" value="Multidrug ABC transporter ATP-binding protein"/>
    <property type="match status" value="1"/>
</dbReference>
<feature type="transmembrane region" description="Helical" evidence="9">
    <location>
        <begin position="159"/>
        <end position="176"/>
    </location>
</feature>
<feature type="transmembrane region" description="Helical" evidence="9">
    <location>
        <begin position="59"/>
        <end position="79"/>
    </location>
</feature>
<feature type="domain" description="ABC transporter" evidence="10">
    <location>
        <begin position="336"/>
        <end position="572"/>
    </location>
</feature>
<evidence type="ECO:0000256" key="8">
    <source>
        <dbReference type="ARBA" id="ARBA00024725"/>
    </source>
</evidence>
<proteinExistence type="inferred from homology"/>
<dbReference type="CDD" id="cd03249">
    <property type="entry name" value="ABC_MTABC3_MDL1_MDL2"/>
    <property type="match status" value="1"/>
</dbReference>
<reference evidence="12 13" key="1">
    <citation type="submission" date="2016-03" db="EMBL/GenBank/DDBJ databases">
        <title>Genome sequence of Nesiotobacter sp. nov., a moderately halophilic alphaproteobacterium isolated from the Yellow Sea, China.</title>
        <authorList>
            <person name="Zhang G."/>
            <person name="Zhang R."/>
        </authorList>
    </citation>
    <scope>NUCLEOTIDE SEQUENCE [LARGE SCALE GENOMIC DNA]</scope>
    <source>
        <strain evidence="12 13">WB1-6</strain>
    </source>
</reference>
<dbReference type="InterPro" id="IPR003593">
    <property type="entry name" value="AAA+_ATPase"/>
</dbReference>
<dbReference type="SUPFAM" id="SSF90123">
    <property type="entry name" value="ABC transporter transmembrane region"/>
    <property type="match status" value="1"/>
</dbReference>
<dbReference type="GO" id="GO:0016887">
    <property type="term" value="F:ATP hydrolysis activity"/>
    <property type="evidence" value="ECO:0007669"/>
    <property type="project" value="InterPro"/>
</dbReference>
<name>A0A1U7JHL4_9HYPH</name>
<evidence type="ECO:0000256" key="2">
    <source>
        <dbReference type="ARBA" id="ARBA00005417"/>
    </source>
</evidence>
<accession>A0A1U7JHL4</accession>
<dbReference type="Proteomes" id="UP000185783">
    <property type="component" value="Unassembled WGS sequence"/>
</dbReference>
<dbReference type="PROSITE" id="PS50893">
    <property type="entry name" value="ABC_TRANSPORTER_2"/>
    <property type="match status" value="1"/>
</dbReference>
<evidence type="ECO:0000256" key="3">
    <source>
        <dbReference type="ARBA" id="ARBA00022692"/>
    </source>
</evidence>